<dbReference type="SUPFAM" id="SSF53335">
    <property type="entry name" value="S-adenosyl-L-methionine-dependent methyltransferases"/>
    <property type="match status" value="1"/>
</dbReference>
<dbReference type="Gene3D" id="3.40.50.150">
    <property type="entry name" value="Vaccinia Virus protein VP39"/>
    <property type="match status" value="1"/>
</dbReference>
<dbReference type="PANTHER" id="PTHR42912">
    <property type="entry name" value="METHYLTRANSFERASE"/>
    <property type="match status" value="1"/>
</dbReference>
<dbReference type="InterPro" id="IPR013216">
    <property type="entry name" value="Methyltransf_11"/>
</dbReference>
<dbReference type="InterPro" id="IPR029063">
    <property type="entry name" value="SAM-dependent_MTases_sf"/>
</dbReference>
<gene>
    <name evidence="2" type="ORF">CRT60_17955</name>
</gene>
<dbReference type="OrthoDB" id="9796760at2"/>
<evidence type="ECO:0000313" key="2">
    <source>
        <dbReference type="EMBL" id="PGH55222.1"/>
    </source>
</evidence>
<dbReference type="GO" id="GO:0008757">
    <property type="term" value="F:S-adenosylmethionine-dependent methyltransferase activity"/>
    <property type="evidence" value="ECO:0007669"/>
    <property type="project" value="InterPro"/>
</dbReference>
<evidence type="ECO:0000259" key="1">
    <source>
        <dbReference type="Pfam" id="PF08241"/>
    </source>
</evidence>
<comment type="caution">
    <text evidence="2">The sequence shown here is derived from an EMBL/GenBank/DDBJ whole genome shotgun (WGS) entry which is preliminary data.</text>
</comment>
<dbReference type="InterPro" id="IPR050508">
    <property type="entry name" value="Methyltransf_Superfamily"/>
</dbReference>
<dbReference type="RefSeq" id="WP_098737940.1">
    <property type="nucleotide sequence ID" value="NZ_PDKW01000042.1"/>
</dbReference>
<feature type="domain" description="Methyltransferase type 11" evidence="1">
    <location>
        <begin position="63"/>
        <end position="155"/>
    </location>
</feature>
<evidence type="ECO:0000313" key="3">
    <source>
        <dbReference type="Proteomes" id="UP000225379"/>
    </source>
</evidence>
<dbReference type="Proteomes" id="UP000225379">
    <property type="component" value="Unassembled WGS sequence"/>
</dbReference>
<proteinExistence type="predicted"/>
<accession>A0A2B8BCX6</accession>
<dbReference type="EMBL" id="PDKW01000042">
    <property type="protein sequence ID" value="PGH55222.1"/>
    <property type="molecule type" value="Genomic_DNA"/>
</dbReference>
<keyword evidence="3" id="KW-1185">Reference proteome</keyword>
<name>A0A2B8BCX6_9PROT</name>
<dbReference type="CDD" id="cd02440">
    <property type="entry name" value="AdoMet_MTases"/>
    <property type="match status" value="1"/>
</dbReference>
<sequence>MDWPMAWIGPHRSERIPMSDVTPARTVEFDFTQADLTELVAGCAADPLAAIIHRRIAPGSHVLEAGAGSGKWLKALADRGFAVDGIEINAANVERCRAAWPDIPFIQGDVERMPYGDAAFDAILSLGVVEHLIDGPEGALAEMHRVLRPGGTMILTVPDANASFRLERAKDHIFHRLYGWDAVRRLLGKPTTTYSRDTERQRLDAIGRRRRSGIPVKFSFAPDHGRRFYEYRFTAAHITGLIGAAGFETIAVERLYHADRLYQIFGRMAGTAGMKRPVSLNPLGRLLLSSLPPSWTDHMILVVARRPDRRHG</sequence>
<protein>
    <recommendedName>
        <fullName evidence="1">Methyltransferase type 11 domain-containing protein</fullName>
    </recommendedName>
</protein>
<organism evidence="2 3">
    <name type="scientific">Azospirillum palustre</name>
    <dbReference type="NCBI Taxonomy" id="2044885"/>
    <lineage>
        <taxon>Bacteria</taxon>
        <taxon>Pseudomonadati</taxon>
        <taxon>Pseudomonadota</taxon>
        <taxon>Alphaproteobacteria</taxon>
        <taxon>Rhodospirillales</taxon>
        <taxon>Azospirillaceae</taxon>
        <taxon>Azospirillum</taxon>
    </lineage>
</organism>
<dbReference type="PANTHER" id="PTHR42912:SF80">
    <property type="entry name" value="METHYLTRANSFERASE DOMAIN-CONTAINING PROTEIN"/>
    <property type="match status" value="1"/>
</dbReference>
<reference evidence="3" key="1">
    <citation type="submission" date="2017-10" db="EMBL/GenBank/DDBJ databases">
        <authorList>
            <person name="Kravchenko I.K."/>
            <person name="Grouzdev D.S."/>
        </authorList>
    </citation>
    <scope>NUCLEOTIDE SEQUENCE [LARGE SCALE GENOMIC DNA]</scope>
    <source>
        <strain evidence="3">B2</strain>
    </source>
</reference>
<dbReference type="AlphaFoldDB" id="A0A2B8BCX6"/>
<dbReference type="Pfam" id="PF08241">
    <property type="entry name" value="Methyltransf_11"/>
    <property type="match status" value="1"/>
</dbReference>